<organism evidence="1 2">
    <name type="scientific">Dryococelus australis</name>
    <dbReference type="NCBI Taxonomy" id="614101"/>
    <lineage>
        <taxon>Eukaryota</taxon>
        <taxon>Metazoa</taxon>
        <taxon>Ecdysozoa</taxon>
        <taxon>Arthropoda</taxon>
        <taxon>Hexapoda</taxon>
        <taxon>Insecta</taxon>
        <taxon>Pterygota</taxon>
        <taxon>Neoptera</taxon>
        <taxon>Polyneoptera</taxon>
        <taxon>Phasmatodea</taxon>
        <taxon>Verophasmatodea</taxon>
        <taxon>Anareolatae</taxon>
        <taxon>Phasmatidae</taxon>
        <taxon>Eurycanthinae</taxon>
        <taxon>Dryococelus</taxon>
    </lineage>
</organism>
<gene>
    <name evidence="1" type="ORF">PR048_010605</name>
</gene>
<protein>
    <submittedName>
        <fullName evidence="1">Uncharacterized protein</fullName>
    </submittedName>
</protein>
<dbReference type="EMBL" id="JARBHB010000003">
    <property type="protein sequence ID" value="KAJ8891095.1"/>
    <property type="molecule type" value="Genomic_DNA"/>
</dbReference>
<name>A0ABQ9I371_9NEOP</name>
<keyword evidence="2" id="KW-1185">Reference proteome</keyword>
<dbReference type="Proteomes" id="UP001159363">
    <property type="component" value="Chromosome 3"/>
</dbReference>
<accession>A0ABQ9I371</accession>
<evidence type="ECO:0000313" key="1">
    <source>
        <dbReference type="EMBL" id="KAJ8891095.1"/>
    </source>
</evidence>
<comment type="caution">
    <text evidence="1">The sequence shown here is derived from an EMBL/GenBank/DDBJ whole genome shotgun (WGS) entry which is preliminary data.</text>
</comment>
<evidence type="ECO:0000313" key="2">
    <source>
        <dbReference type="Proteomes" id="UP001159363"/>
    </source>
</evidence>
<proteinExistence type="predicted"/>
<reference evidence="1 2" key="1">
    <citation type="submission" date="2023-02" db="EMBL/GenBank/DDBJ databases">
        <title>LHISI_Scaffold_Assembly.</title>
        <authorList>
            <person name="Stuart O.P."/>
            <person name="Cleave R."/>
            <person name="Magrath M.J.L."/>
            <person name="Mikheyev A.S."/>
        </authorList>
    </citation>
    <scope>NUCLEOTIDE SEQUENCE [LARGE SCALE GENOMIC DNA]</scope>
    <source>
        <strain evidence="1">Daus_M_001</strain>
        <tissue evidence="1">Leg muscle</tissue>
    </source>
</reference>
<sequence length="268" mass="30160">MDSLPWDPEARGRVVHATASIQATVTNRPSLPEVITTTNFNIILRHGVTRANTLRVKCRMEPLALDVHNWLNETLRIQEDELVAVQMYGRQRCIVIKLTSMLHCERIMRLTAGTSQIRTSTEIEIDKPKTVRFINLPVEVKNENILHALLALQGGWFGEAISLPIRTSPGTSIVSQTSLREKVPNGTDHFMARPLHLTDADADDDMTGVNTRTHKVLKKKKKEEAQKRLAMGVRKSSPAIKAAAHDEMSSLLKAHNCNVHIHWRLLVK</sequence>